<dbReference type="InterPro" id="IPR045224">
    <property type="entry name" value="HDZip_class_I_plant"/>
</dbReference>
<dbReference type="InterPro" id="IPR000047">
    <property type="entry name" value="HTH_motif"/>
</dbReference>
<evidence type="ECO:0000256" key="8">
    <source>
        <dbReference type="PROSITE-ProRule" id="PRU00108"/>
    </source>
</evidence>
<name>A0A397XYR6_BRACM</name>
<keyword evidence="3 8" id="KW-0238">DNA-binding</keyword>
<evidence type="ECO:0000256" key="7">
    <source>
        <dbReference type="ARBA" id="ARBA00025748"/>
    </source>
</evidence>
<evidence type="ECO:0000256" key="4">
    <source>
        <dbReference type="ARBA" id="ARBA00023155"/>
    </source>
</evidence>
<dbReference type="Pfam" id="PF02183">
    <property type="entry name" value="HALZ"/>
    <property type="match status" value="1"/>
</dbReference>
<evidence type="ECO:0000256" key="6">
    <source>
        <dbReference type="ARBA" id="ARBA00023242"/>
    </source>
</evidence>
<feature type="region of interest" description="Disordered" evidence="12">
    <location>
        <begin position="175"/>
        <end position="202"/>
    </location>
</feature>
<comment type="subcellular location">
    <subcellularLocation>
        <location evidence="1 8 9">Nucleus</location>
    </subcellularLocation>
</comment>
<reference evidence="14 15" key="1">
    <citation type="submission" date="2018-06" db="EMBL/GenBank/DDBJ databases">
        <title>WGS assembly of Brassica rapa FPsc.</title>
        <authorList>
            <person name="Bowman J."/>
            <person name="Kohchi T."/>
            <person name="Yamato K."/>
            <person name="Jenkins J."/>
            <person name="Shu S."/>
            <person name="Ishizaki K."/>
            <person name="Yamaoka S."/>
            <person name="Nishihama R."/>
            <person name="Nakamura Y."/>
            <person name="Berger F."/>
            <person name="Adam C."/>
            <person name="Aki S."/>
            <person name="Althoff F."/>
            <person name="Araki T."/>
            <person name="Arteaga-Vazquez M."/>
            <person name="Balasubrmanian S."/>
            <person name="Bauer D."/>
            <person name="Boehm C."/>
            <person name="Briginshaw L."/>
            <person name="Caballero-Perez J."/>
            <person name="Catarino B."/>
            <person name="Chen F."/>
            <person name="Chiyoda S."/>
            <person name="Chovatia M."/>
            <person name="Davies K."/>
            <person name="Delmans M."/>
            <person name="Demura T."/>
            <person name="Dierschke T."/>
            <person name="Dolan L."/>
            <person name="Dorantes-Acosta A."/>
            <person name="Eklund D."/>
            <person name="Florent S."/>
            <person name="Flores-Sandoval E."/>
            <person name="Fujiyama A."/>
            <person name="Fukuzawa H."/>
            <person name="Galik B."/>
            <person name="Grimanelli D."/>
            <person name="Grimwood J."/>
            <person name="Grossniklaus U."/>
            <person name="Hamada T."/>
            <person name="Haseloff J."/>
            <person name="Hetherington A."/>
            <person name="Higo A."/>
            <person name="Hirakawa Y."/>
            <person name="Hundley H."/>
            <person name="Ikeda Y."/>
            <person name="Inoue K."/>
            <person name="Inoue S."/>
            <person name="Ishida S."/>
            <person name="Jia Q."/>
            <person name="Kakita M."/>
            <person name="Kanazawa T."/>
            <person name="Kawai Y."/>
            <person name="Kawashima T."/>
            <person name="Kennedy M."/>
            <person name="Kinose K."/>
            <person name="Kinoshita T."/>
            <person name="Kohara Y."/>
            <person name="Koide E."/>
            <person name="Komatsu K."/>
            <person name="Kopischke S."/>
            <person name="Kubo M."/>
            <person name="Kyozuka J."/>
            <person name="Lagercrantz U."/>
            <person name="Lin S."/>
            <person name="Lindquist E."/>
            <person name="Lipzen A."/>
            <person name="Lu C."/>
            <person name="Luna E."/>
            <person name="Martienssen R."/>
            <person name="Minamino N."/>
            <person name="Mizutani M."/>
            <person name="Mizutani M."/>
            <person name="Mochizuki N."/>
            <person name="Monte I."/>
            <person name="Mosher R."/>
            <person name="Nagasaki H."/>
            <person name="Nakagami H."/>
            <person name="Naramoto S."/>
            <person name="Nishitani K."/>
            <person name="Ohtani M."/>
            <person name="Okamoto T."/>
            <person name="Okumura M."/>
            <person name="Phillips J."/>
            <person name="Pollak B."/>
            <person name="Reinders A."/>
            <person name="Roevekamp M."/>
            <person name="Sano R."/>
            <person name="Sawa S."/>
            <person name="Schmid M."/>
            <person name="Shirakawa M."/>
            <person name="Solano R."/>
            <person name="Spunde A."/>
            <person name="Suetsugu N."/>
            <person name="Sugano S."/>
            <person name="Sugiyama A."/>
            <person name="Sun R."/>
            <person name="Suzuki Y."/>
            <person name="Takenaka M."/>
            <person name="Takezawa D."/>
            <person name="Tomogane H."/>
            <person name="Tsuzuki M."/>
            <person name="Ueda T."/>
            <person name="Umeda M."/>
            <person name="Ward J."/>
            <person name="Watanabe Y."/>
            <person name="Yazaki K."/>
            <person name="Yokoyama R."/>
            <person name="Yoshitake Y."/>
            <person name="Yotsui I."/>
            <person name="Zachgo S."/>
            <person name="Schmutz J."/>
        </authorList>
    </citation>
    <scope>NUCLEOTIDE SEQUENCE [LARGE SCALE GENOMIC DNA]</scope>
    <source>
        <strain evidence="15">cv. B-3</strain>
    </source>
</reference>
<dbReference type="EMBL" id="CM010636">
    <property type="protein sequence ID" value="RID46511.1"/>
    <property type="molecule type" value="Genomic_DNA"/>
</dbReference>
<dbReference type="GO" id="GO:0000981">
    <property type="term" value="F:DNA-binding transcription factor activity, RNA polymerase II-specific"/>
    <property type="evidence" value="ECO:0007669"/>
    <property type="project" value="UniProtKB-UniRule"/>
</dbReference>
<gene>
    <name evidence="14" type="ORF">BRARA_I03165</name>
</gene>
<dbReference type="PANTHER" id="PTHR24326:SF606">
    <property type="entry name" value="HOMEOBOX-LEUCINE ZIPPER PROTEIN ATHB-54"/>
    <property type="match status" value="1"/>
</dbReference>
<evidence type="ECO:0000256" key="12">
    <source>
        <dbReference type="SAM" id="MobiDB-lite"/>
    </source>
</evidence>
<keyword evidence="2 10" id="KW-0805">Transcription regulation</keyword>
<evidence type="ECO:0000313" key="14">
    <source>
        <dbReference type="EMBL" id="RID46511.1"/>
    </source>
</evidence>
<dbReference type="Pfam" id="PF00046">
    <property type="entry name" value="Homeodomain"/>
    <property type="match status" value="1"/>
</dbReference>
<organism evidence="14 15">
    <name type="scientific">Brassica campestris</name>
    <name type="common">Field mustard</name>
    <dbReference type="NCBI Taxonomy" id="3711"/>
    <lineage>
        <taxon>Eukaryota</taxon>
        <taxon>Viridiplantae</taxon>
        <taxon>Streptophyta</taxon>
        <taxon>Embryophyta</taxon>
        <taxon>Tracheophyta</taxon>
        <taxon>Spermatophyta</taxon>
        <taxon>Magnoliopsida</taxon>
        <taxon>eudicotyledons</taxon>
        <taxon>Gunneridae</taxon>
        <taxon>Pentapetalae</taxon>
        <taxon>rosids</taxon>
        <taxon>malvids</taxon>
        <taxon>Brassicales</taxon>
        <taxon>Brassicaceae</taxon>
        <taxon>Brassiceae</taxon>
        <taxon>Brassica</taxon>
    </lineage>
</organism>
<dbReference type="PROSITE" id="PS50071">
    <property type="entry name" value="HOMEOBOX_2"/>
    <property type="match status" value="1"/>
</dbReference>
<evidence type="ECO:0000256" key="10">
    <source>
        <dbReference type="RuleBase" id="RU369038"/>
    </source>
</evidence>
<dbReference type="InterPro" id="IPR001356">
    <property type="entry name" value="HD"/>
</dbReference>
<dbReference type="InterPro" id="IPR017970">
    <property type="entry name" value="Homeobox_CS"/>
</dbReference>
<evidence type="ECO:0000259" key="13">
    <source>
        <dbReference type="PROSITE" id="PS50071"/>
    </source>
</evidence>
<evidence type="ECO:0000313" key="15">
    <source>
        <dbReference type="Proteomes" id="UP000264353"/>
    </source>
</evidence>
<protein>
    <recommendedName>
        <fullName evidence="10">Homeobox-leucine zipper protein</fullName>
    </recommendedName>
    <alternativeName>
        <fullName evidence="10">HD-ZIP protein</fullName>
    </alternativeName>
    <alternativeName>
        <fullName evidence="10">Homeodomain transcription factor</fullName>
    </alternativeName>
</protein>
<dbReference type="InterPro" id="IPR003106">
    <property type="entry name" value="Leu_zip_homeo"/>
</dbReference>
<feature type="domain" description="Homeobox" evidence="13">
    <location>
        <begin position="63"/>
        <end position="123"/>
    </location>
</feature>
<dbReference type="SUPFAM" id="SSF46689">
    <property type="entry name" value="Homeodomain-like"/>
    <property type="match status" value="1"/>
</dbReference>
<sequence length="229" mass="26402">MENSNIDSEVFSWFQNQNQNHCLKFHSSCFPPTSQSALYGSSSMSNTETNTVDEDDVCESYKMRETTKKRKLTPIQLCLLEESFEEDKRLEPDRKLWLAEKLGLQPTQVAVWFQNRRARFKTRQLELDCDSLKASYAKLKTDRDILFRQNQALENKVALLKEKLQFQEKLETQSMEAEKLGEEGSSVKSDNTQYTEEEEGLGSNQYSFPELAALGFYYDPTLSASNLGL</sequence>
<dbReference type="PROSITE" id="PS00027">
    <property type="entry name" value="HOMEOBOX_1"/>
    <property type="match status" value="1"/>
</dbReference>
<keyword evidence="5 10" id="KW-0804">Transcription</keyword>
<keyword evidence="6 8" id="KW-0539">Nucleus</keyword>
<evidence type="ECO:0000256" key="9">
    <source>
        <dbReference type="RuleBase" id="RU000682"/>
    </source>
</evidence>
<dbReference type="PRINTS" id="PR00031">
    <property type="entry name" value="HTHREPRESSR"/>
</dbReference>
<feature type="coiled-coil region" evidence="11">
    <location>
        <begin position="136"/>
        <end position="170"/>
    </location>
</feature>
<evidence type="ECO:0000256" key="1">
    <source>
        <dbReference type="ARBA" id="ARBA00004123"/>
    </source>
</evidence>
<evidence type="ECO:0000256" key="11">
    <source>
        <dbReference type="SAM" id="Coils"/>
    </source>
</evidence>
<keyword evidence="11" id="KW-0175">Coiled coil</keyword>
<feature type="DNA-binding region" description="Homeobox" evidence="8">
    <location>
        <begin position="65"/>
        <end position="124"/>
    </location>
</feature>
<dbReference type="CDD" id="cd00086">
    <property type="entry name" value="homeodomain"/>
    <property type="match status" value="1"/>
</dbReference>
<dbReference type="InterPro" id="IPR009057">
    <property type="entry name" value="Homeodomain-like_sf"/>
</dbReference>
<dbReference type="SMART" id="SM00389">
    <property type="entry name" value="HOX"/>
    <property type="match status" value="1"/>
</dbReference>
<dbReference type="AlphaFoldDB" id="A0A397XYR6"/>
<evidence type="ECO:0000256" key="2">
    <source>
        <dbReference type="ARBA" id="ARBA00023015"/>
    </source>
</evidence>
<evidence type="ECO:0000256" key="3">
    <source>
        <dbReference type="ARBA" id="ARBA00023125"/>
    </source>
</evidence>
<keyword evidence="4 8" id="KW-0371">Homeobox</keyword>
<comment type="function">
    <text evidence="10">Transcription factor.</text>
</comment>
<dbReference type="GO" id="GO:0005634">
    <property type="term" value="C:nucleus"/>
    <property type="evidence" value="ECO:0007669"/>
    <property type="project" value="UniProtKB-SubCell"/>
</dbReference>
<dbReference type="Proteomes" id="UP000264353">
    <property type="component" value="Chromosome A9"/>
</dbReference>
<proteinExistence type="inferred from homology"/>
<dbReference type="GO" id="GO:0043565">
    <property type="term" value="F:sequence-specific DNA binding"/>
    <property type="evidence" value="ECO:0007669"/>
    <property type="project" value="InterPro"/>
</dbReference>
<dbReference type="Gene3D" id="1.10.10.60">
    <property type="entry name" value="Homeodomain-like"/>
    <property type="match status" value="1"/>
</dbReference>
<accession>A0A397XYR6</accession>
<evidence type="ECO:0000256" key="5">
    <source>
        <dbReference type="ARBA" id="ARBA00023163"/>
    </source>
</evidence>
<comment type="similarity">
    <text evidence="7 10">Belongs to the HD-ZIP homeobox family. Class I subfamily.</text>
</comment>
<dbReference type="PANTHER" id="PTHR24326">
    <property type="entry name" value="HOMEOBOX-LEUCINE ZIPPER PROTEIN"/>
    <property type="match status" value="1"/>
</dbReference>